<dbReference type="OrthoDB" id="6610237at2759"/>
<feature type="compositionally biased region" description="Low complexity" evidence="1">
    <location>
        <begin position="67"/>
        <end position="85"/>
    </location>
</feature>
<proteinExistence type="predicted"/>
<evidence type="ECO:0000256" key="1">
    <source>
        <dbReference type="SAM" id="MobiDB-lite"/>
    </source>
</evidence>
<reference evidence="2 3" key="1">
    <citation type="journal article" date="2019" name="Commun. Biol.">
        <title>The bagworm genome reveals a unique fibroin gene that provides high tensile strength.</title>
        <authorList>
            <person name="Kono N."/>
            <person name="Nakamura H."/>
            <person name="Ohtoshi R."/>
            <person name="Tomita M."/>
            <person name="Numata K."/>
            <person name="Arakawa K."/>
        </authorList>
    </citation>
    <scope>NUCLEOTIDE SEQUENCE [LARGE SCALE GENOMIC DNA]</scope>
</reference>
<comment type="caution">
    <text evidence="2">The sequence shown here is derived from an EMBL/GenBank/DDBJ whole genome shotgun (WGS) entry which is preliminary data.</text>
</comment>
<dbReference type="EMBL" id="BGZK01007798">
    <property type="protein sequence ID" value="GBP05639.1"/>
    <property type="molecule type" value="Genomic_DNA"/>
</dbReference>
<organism evidence="2 3">
    <name type="scientific">Eumeta variegata</name>
    <name type="common">Bagworm moth</name>
    <name type="synonym">Eumeta japonica</name>
    <dbReference type="NCBI Taxonomy" id="151549"/>
    <lineage>
        <taxon>Eukaryota</taxon>
        <taxon>Metazoa</taxon>
        <taxon>Ecdysozoa</taxon>
        <taxon>Arthropoda</taxon>
        <taxon>Hexapoda</taxon>
        <taxon>Insecta</taxon>
        <taxon>Pterygota</taxon>
        <taxon>Neoptera</taxon>
        <taxon>Endopterygota</taxon>
        <taxon>Lepidoptera</taxon>
        <taxon>Glossata</taxon>
        <taxon>Ditrysia</taxon>
        <taxon>Tineoidea</taxon>
        <taxon>Psychidae</taxon>
        <taxon>Oiketicinae</taxon>
        <taxon>Eumeta</taxon>
    </lineage>
</organism>
<keyword evidence="3" id="KW-1185">Reference proteome</keyword>
<gene>
    <name evidence="2" type="ORF">EVAR_72585_1</name>
</gene>
<name>A0A4C1STZ6_EUMVA</name>
<dbReference type="AlphaFoldDB" id="A0A4C1STZ6"/>
<sequence>MEQIDPLLLTTLTPLSPLSPPPTPSSTSTSTPTPPPSPQPQIQNQTTSRSAGSNTVVPVSDKKGKQIPIISTIPTMPTTSTTSNTRSRLLHHEQLRNYIEDAYIRMPLALYLIWFGERSLSENETQESVGGILEKWRYDYAEKFWILYPVGIRKN</sequence>
<evidence type="ECO:0000313" key="2">
    <source>
        <dbReference type="EMBL" id="GBP05639.1"/>
    </source>
</evidence>
<feature type="compositionally biased region" description="Low complexity" evidence="1">
    <location>
        <begin position="1"/>
        <end position="16"/>
    </location>
</feature>
<feature type="region of interest" description="Disordered" evidence="1">
    <location>
        <begin position="1"/>
        <end position="87"/>
    </location>
</feature>
<accession>A0A4C1STZ6</accession>
<protein>
    <submittedName>
        <fullName evidence="2">Uncharacterized protein</fullName>
    </submittedName>
</protein>
<feature type="compositionally biased region" description="Polar residues" evidence="1">
    <location>
        <begin position="40"/>
        <end position="57"/>
    </location>
</feature>
<evidence type="ECO:0000313" key="3">
    <source>
        <dbReference type="Proteomes" id="UP000299102"/>
    </source>
</evidence>
<dbReference type="Proteomes" id="UP000299102">
    <property type="component" value="Unassembled WGS sequence"/>
</dbReference>